<dbReference type="Gene3D" id="3.30.160.360">
    <property type="match status" value="1"/>
</dbReference>
<keyword evidence="4" id="KW-1185">Reference proteome</keyword>
<dbReference type="Pfam" id="PF05965">
    <property type="entry name" value="FYRC"/>
    <property type="match status" value="1"/>
</dbReference>
<organism evidence="4 5">
    <name type="scientific">Galendromus occidentalis</name>
    <name type="common">western predatory mite</name>
    <dbReference type="NCBI Taxonomy" id="34638"/>
    <lineage>
        <taxon>Eukaryota</taxon>
        <taxon>Metazoa</taxon>
        <taxon>Ecdysozoa</taxon>
        <taxon>Arthropoda</taxon>
        <taxon>Chelicerata</taxon>
        <taxon>Arachnida</taxon>
        <taxon>Acari</taxon>
        <taxon>Parasitiformes</taxon>
        <taxon>Mesostigmata</taxon>
        <taxon>Gamasina</taxon>
        <taxon>Phytoseioidea</taxon>
        <taxon>Phytoseiidae</taxon>
        <taxon>Typhlodrominae</taxon>
        <taxon>Galendromus</taxon>
    </lineage>
</organism>
<comment type="subcellular location">
    <subcellularLocation>
        <location evidence="1">Nucleus</location>
    </subcellularLocation>
</comment>
<proteinExistence type="predicted"/>
<dbReference type="AlphaFoldDB" id="A0AAJ6QNH7"/>
<evidence type="ECO:0000256" key="1">
    <source>
        <dbReference type="ARBA" id="ARBA00004123"/>
    </source>
</evidence>
<sequence>MNSSGVGPMPLSSALSSAHQAVVNARLNSLTQEHKFAKKCKHLKRMMKDLLWENSILFNHLQRGITETNICNEERRRLTRKLIGKINKHVIPLRKPLPSCITISTTGSHKIQFPSGAARTLTGLPERPKESISVSTAAQAKGRKKAHSDKRYVQPIPLDNTGRPIFPIELPGIEVHCLGEIDNKRPAYHTEDLLYPVGFCSSREFAASSDPTQTTLYTCTVNDNGTEPKFEMSGEDTLTVFKGRTPDECVASLIAAINETLPPARHLPSLPPNKGAEFFGLSIPTIHHLIQGCLGTRRCLRYKPVRYETSRLPPPASASTLLDVHLSYTAFREKCLK</sequence>
<dbReference type="PANTHER" id="PTHR22715:SF0">
    <property type="entry name" value="TRANSFORMING GROWTH FACTOR BETA REGULATOR 1"/>
    <property type="match status" value="1"/>
</dbReference>
<dbReference type="InterPro" id="IPR003888">
    <property type="entry name" value="FYrich_N"/>
</dbReference>
<dbReference type="InterPro" id="IPR003889">
    <property type="entry name" value="FYrich_C"/>
</dbReference>
<evidence type="ECO:0000256" key="3">
    <source>
        <dbReference type="SAM" id="MobiDB-lite"/>
    </source>
</evidence>
<dbReference type="GO" id="GO:0005634">
    <property type="term" value="C:nucleus"/>
    <property type="evidence" value="ECO:0007669"/>
    <property type="project" value="UniProtKB-SubCell"/>
</dbReference>
<dbReference type="KEGG" id="goe:100900238"/>
<dbReference type="Proteomes" id="UP000694867">
    <property type="component" value="Unplaced"/>
</dbReference>
<evidence type="ECO:0000313" key="5">
    <source>
        <dbReference type="RefSeq" id="XP_003738448.1"/>
    </source>
</evidence>
<accession>A0AAJ6QNH7</accession>
<feature type="region of interest" description="Disordered" evidence="3">
    <location>
        <begin position="127"/>
        <end position="149"/>
    </location>
</feature>
<dbReference type="SMART" id="SM00541">
    <property type="entry name" value="FYRN"/>
    <property type="match status" value="1"/>
</dbReference>
<dbReference type="InterPro" id="IPR040092">
    <property type="entry name" value="TBRG1"/>
</dbReference>
<evidence type="ECO:0000313" key="4">
    <source>
        <dbReference type="Proteomes" id="UP000694867"/>
    </source>
</evidence>
<dbReference type="RefSeq" id="XP_003738448.1">
    <property type="nucleotide sequence ID" value="XM_003738400.2"/>
</dbReference>
<dbReference type="PROSITE" id="PS51542">
    <property type="entry name" value="FYRN"/>
    <property type="match status" value="1"/>
</dbReference>
<dbReference type="PANTHER" id="PTHR22715">
    <property type="entry name" value="TRANSFORMING GROWTH FACTOR BETA REGULATED GENE 1"/>
    <property type="match status" value="1"/>
</dbReference>
<dbReference type="PROSITE" id="PS51543">
    <property type="entry name" value="FYRC"/>
    <property type="match status" value="1"/>
</dbReference>
<keyword evidence="2" id="KW-0539">Nucleus</keyword>
<dbReference type="GO" id="GO:0051726">
    <property type="term" value="P:regulation of cell cycle"/>
    <property type="evidence" value="ECO:0007669"/>
    <property type="project" value="TreeGrafter"/>
</dbReference>
<gene>
    <name evidence="5" type="primary">LOC100900238</name>
</gene>
<name>A0AAJ6QNH7_9ACAR</name>
<dbReference type="GeneID" id="100900238"/>
<evidence type="ECO:0000256" key="2">
    <source>
        <dbReference type="ARBA" id="ARBA00023242"/>
    </source>
</evidence>
<reference evidence="5" key="1">
    <citation type="submission" date="2025-08" db="UniProtKB">
        <authorList>
            <consortium name="RefSeq"/>
        </authorList>
    </citation>
    <scope>IDENTIFICATION</scope>
</reference>
<dbReference type="Pfam" id="PF05964">
    <property type="entry name" value="FYRN"/>
    <property type="match status" value="1"/>
</dbReference>
<protein>
    <submittedName>
        <fullName evidence="5">Transforming growth factor beta regulator 1</fullName>
    </submittedName>
</protein>